<name>A0ABR4B5W0_9LECA</name>
<reference evidence="2 3" key="1">
    <citation type="submission" date="2024-09" db="EMBL/GenBank/DDBJ databases">
        <title>Rethinking Asexuality: The Enigmatic Case of Functional Sexual Genes in Lepraria (Stereocaulaceae).</title>
        <authorList>
            <person name="Doellman M."/>
            <person name="Sun Y."/>
            <person name="Barcenas-Pena A."/>
            <person name="Lumbsch H.T."/>
            <person name="Grewe F."/>
        </authorList>
    </citation>
    <scope>NUCLEOTIDE SEQUENCE [LARGE SCALE GENOMIC DNA]</scope>
    <source>
        <strain evidence="2 3">Grewe 0041</strain>
    </source>
</reference>
<dbReference type="InterPro" id="IPR021109">
    <property type="entry name" value="Peptidase_aspartic_dom_sf"/>
</dbReference>
<dbReference type="Gene3D" id="2.40.70.10">
    <property type="entry name" value="Acid Proteases"/>
    <property type="match status" value="1"/>
</dbReference>
<evidence type="ECO:0000313" key="3">
    <source>
        <dbReference type="Proteomes" id="UP001590951"/>
    </source>
</evidence>
<organism evidence="2 3">
    <name type="scientific">Lepraria finkii</name>
    <dbReference type="NCBI Taxonomy" id="1340010"/>
    <lineage>
        <taxon>Eukaryota</taxon>
        <taxon>Fungi</taxon>
        <taxon>Dikarya</taxon>
        <taxon>Ascomycota</taxon>
        <taxon>Pezizomycotina</taxon>
        <taxon>Lecanoromycetes</taxon>
        <taxon>OSLEUM clade</taxon>
        <taxon>Lecanoromycetidae</taxon>
        <taxon>Lecanorales</taxon>
        <taxon>Lecanorineae</taxon>
        <taxon>Stereocaulaceae</taxon>
        <taxon>Lepraria</taxon>
    </lineage>
</organism>
<evidence type="ECO:0000313" key="2">
    <source>
        <dbReference type="EMBL" id="KAL2052697.1"/>
    </source>
</evidence>
<dbReference type="Pfam" id="PF00026">
    <property type="entry name" value="Asp"/>
    <property type="match status" value="1"/>
</dbReference>
<protein>
    <recommendedName>
        <fullName evidence="1">Peptidase A1 domain-containing protein</fullName>
    </recommendedName>
</protein>
<dbReference type="InterPro" id="IPR033121">
    <property type="entry name" value="PEPTIDASE_A1"/>
</dbReference>
<gene>
    <name evidence="2" type="ORF">ABVK25_006937</name>
</gene>
<sequence>MSSILQSKLDTSYLDNSFESSYFMLDSISFGRVSMDGIQVGVADKGSAASVQGIMGIAFEINETAVSNGGLDYTNIVGSLVKN</sequence>
<accession>A0ABR4B5W0</accession>
<evidence type="ECO:0000259" key="1">
    <source>
        <dbReference type="PROSITE" id="PS51767"/>
    </source>
</evidence>
<dbReference type="Proteomes" id="UP001590951">
    <property type="component" value="Unassembled WGS sequence"/>
</dbReference>
<comment type="caution">
    <text evidence="2">The sequence shown here is derived from an EMBL/GenBank/DDBJ whole genome shotgun (WGS) entry which is preliminary data.</text>
</comment>
<feature type="domain" description="Peptidase A1" evidence="1">
    <location>
        <begin position="1"/>
        <end position="83"/>
    </location>
</feature>
<dbReference type="SUPFAM" id="SSF50630">
    <property type="entry name" value="Acid proteases"/>
    <property type="match status" value="1"/>
</dbReference>
<dbReference type="PROSITE" id="PS51767">
    <property type="entry name" value="PEPTIDASE_A1"/>
    <property type="match status" value="1"/>
</dbReference>
<dbReference type="EMBL" id="JBHFEH010000025">
    <property type="protein sequence ID" value="KAL2052697.1"/>
    <property type="molecule type" value="Genomic_DNA"/>
</dbReference>
<keyword evidence="3" id="KW-1185">Reference proteome</keyword>
<proteinExistence type="predicted"/>